<keyword evidence="2" id="KW-0812">Transmembrane</keyword>
<dbReference type="Proteomes" id="UP000814010">
    <property type="component" value="Unassembled WGS sequence"/>
</dbReference>
<gene>
    <name evidence="3" type="ORF">GIV53_21415</name>
</gene>
<sequence>MEERIERITSVATCDESYRFPTANAFRQFIGGEFDAWSWVSGLPAPFSTDEYAHQFITKPLKAAERAFNVDGLTARHLNMSTYLSSDGELGRLAQEIRQEHGPITSFMFLLLAHPQLAGNLNQYSSLENFFKTDSLYYERGLALHLFFETINVSKLTTKKRHQAREKETLDFKTGYDKAIETASSQLKRAIADIKTSRSDQLKETKDAIRKNKRRAQLYRALLDRAAKSGHESFKSSQTALKDARSDLINAQETYHAQVDLKASVQYWTEEMDRHRKTASKWLYAVVATTAVTFLAPVLYYHLGGITGLSQASTERTVSNTGSTPAKIQKTDSFNSPTQSETAVVEPKVATDLNLSPLAAHIADLTGAALLIALLSIFIRLSLRQFNTHSYLRHESAERLVMTKTYLALSNEGKLSTDTDRKLVLEALFRATQSNGVPETAISTPIELIIKAVTDSKPDRN</sequence>
<evidence type="ECO:0000256" key="1">
    <source>
        <dbReference type="SAM" id="MobiDB-lite"/>
    </source>
</evidence>
<accession>A0A9Q4A813</accession>
<proteinExistence type="predicted"/>
<dbReference type="EMBL" id="WKAE01000314">
    <property type="protein sequence ID" value="MCF5631803.1"/>
    <property type="molecule type" value="Genomic_DNA"/>
</dbReference>
<keyword evidence="2" id="KW-1133">Transmembrane helix</keyword>
<evidence type="ECO:0000313" key="3">
    <source>
        <dbReference type="EMBL" id="MCF5631803.1"/>
    </source>
</evidence>
<protein>
    <submittedName>
        <fullName evidence="3">Uncharacterized protein</fullName>
    </submittedName>
</protein>
<dbReference type="RefSeq" id="WP_236425566.1">
    <property type="nucleotide sequence ID" value="NZ_CAWQUS010000126.1"/>
</dbReference>
<feature type="transmembrane region" description="Helical" evidence="2">
    <location>
        <begin position="282"/>
        <end position="303"/>
    </location>
</feature>
<keyword evidence="2" id="KW-0472">Membrane</keyword>
<dbReference type="AlphaFoldDB" id="A0A9Q4A813"/>
<evidence type="ECO:0000256" key="2">
    <source>
        <dbReference type="SAM" id="Phobius"/>
    </source>
</evidence>
<feature type="region of interest" description="Disordered" evidence="1">
    <location>
        <begin position="317"/>
        <end position="341"/>
    </location>
</feature>
<reference evidence="3" key="1">
    <citation type="submission" date="2019-11" db="EMBL/GenBank/DDBJ databases">
        <title>Epiphytic Pseudomonas syringae from cherry orchards.</title>
        <authorList>
            <person name="Hulin M.T."/>
        </authorList>
    </citation>
    <scope>NUCLEOTIDE SEQUENCE</scope>
    <source>
        <strain evidence="3">PA-2-5E</strain>
    </source>
</reference>
<evidence type="ECO:0000313" key="4">
    <source>
        <dbReference type="Proteomes" id="UP000814010"/>
    </source>
</evidence>
<organism evidence="3 4">
    <name type="scientific">Pseudomonas syringae</name>
    <dbReference type="NCBI Taxonomy" id="317"/>
    <lineage>
        <taxon>Bacteria</taxon>
        <taxon>Pseudomonadati</taxon>
        <taxon>Pseudomonadota</taxon>
        <taxon>Gammaproteobacteria</taxon>
        <taxon>Pseudomonadales</taxon>
        <taxon>Pseudomonadaceae</taxon>
        <taxon>Pseudomonas</taxon>
    </lineage>
</organism>
<feature type="transmembrane region" description="Helical" evidence="2">
    <location>
        <begin position="358"/>
        <end position="383"/>
    </location>
</feature>
<name>A0A9Q4A813_PSESX</name>
<comment type="caution">
    <text evidence="3">The sequence shown here is derived from an EMBL/GenBank/DDBJ whole genome shotgun (WGS) entry which is preliminary data.</text>
</comment>